<keyword evidence="3" id="KW-1185">Reference proteome</keyword>
<gene>
    <name evidence="2" type="ORF">GCM10011391_22850</name>
</gene>
<proteinExistence type="predicted"/>
<dbReference type="EMBL" id="BMIR01000009">
    <property type="protein sequence ID" value="GGE43522.1"/>
    <property type="molecule type" value="Genomic_DNA"/>
</dbReference>
<name>A0A8J2YHM0_9BACL</name>
<feature type="region of interest" description="Disordered" evidence="1">
    <location>
        <begin position="1"/>
        <end position="75"/>
    </location>
</feature>
<feature type="compositionally biased region" description="Polar residues" evidence="1">
    <location>
        <begin position="11"/>
        <end position="23"/>
    </location>
</feature>
<evidence type="ECO:0000313" key="3">
    <source>
        <dbReference type="Proteomes" id="UP000628775"/>
    </source>
</evidence>
<sequence>MAKDNMMQMKGIQSSSATKSSVLDFNIPKLSHPANKSTQPTEESSLKPMNDEKAMAKAPKAEKTEAKKTAGDPSIEDRIDHLNAIDTFNPFSTLGDKVGSGVSAVFSKGMEATTTLLGGLVKSVL</sequence>
<comment type="caution">
    <text evidence="2">The sequence shown here is derived from an EMBL/GenBank/DDBJ whole genome shotgun (WGS) entry which is preliminary data.</text>
</comment>
<organism evidence="2 3">
    <name type="scientific">Pullulanibacillus camelliae</name>
    <dbReference type="NCBI Taxonomy" id="1707096"/>
    <lineage>
        <taxon>Bacteria</taxon>
        <taxon>Bacillati</taxon>
        <taxon>Bacillota</taxon>
        <taxon>Bacilli</taxon>
        <taxon>Bacillales</taxon>
        <taxon>Sporolactobacillaceae</taxon>
        <taxon>Pullulanibacillus</taxon>
    </lineage>
</organism>
<dbReference type="AlphaFoldDB" id="A0A8J2YHM0"/>
<dbReference type="Proteomes" id="UP000628775">
    <property type="component" value="Unassembled WGS sequence"/>
</dbReference>
<protein>
    <submittedName>
        <fullName evidence="2">Uncharacterized protein</fullName>
    </submittedName>
</protein>
<feature type="compositionally biased region" description="Basic and acidic residues" evidence="1">
    <location>
        <begin position="49"/>
        <end position="75"/>
    </location>
</feature>
<accession>A0A8J2YHM0</accession>
<reference evidence="2" key="2">
    <citation type="submission" date="2020-09" db="EMBL/GenBank/DDBJ databases">
        <authorList>
            <person name="Sun Q."/>
            <person name="Zhou Y."/>
        </authorList>
    </citation>
    <scope>NUCLEOTIDE SEQUENCE</scope>
    <source>
        <strain evidence="2">CGMCC 1.15371</strain>
    </source>
</reference>
<evidence type="ECO:0000256" key="1">
    <source>
        <dbReference type="SAM" id="MobiDB-lite"/>
    </source>
</evidence>
<evidence type="ECO:0000313" key="2">
    <source>
        <dbReference type="EMBL" id="GGE43522.1"/>
    </source>
</evidence>
<feature type="compositionally biased region" description="Polar residues" evidence="1">
    <location>
        <begin position="34"/>
        <end position="43"/>
    </location>
</feature>
<reference evidence="2" key="1">
    <citation type="journal article" date="2014" name="Int. J. Syst. Evol. Microbiol.">
        <title>Complete genome sequence of Corynebacterium casei LMG S-19264T (=DSM 44701T), isolated from a smear-ripened cheese.</title>
        <authorList>
            <consortium name="US DOE Joint Genome Institute (JGI-PGF)"/>
            <person name="Walter F."/>
            <person name="Albersmeier A."/>
            <person name="Kalinowski J."/>
            <person name="Ruckert C."/>
        </authorList>
    </citation>
    <scope>NUCLEOTIDE SEQUENCE</scope>
    <source>
        <strain evidence="2">CGMCC 1.15371</strain>
    </source>
</reference>